<protein>
    <submittedName>
        <fullName evidence="4">Response regulator</fullName>
    </submittedName>
</protein>
<dbReference type="InterPro" id="IPR011006">
    <property type="entry name" value="CheY-like_superfamily"/>
</dbReference>
<evidence type="ECO:0000313" key="5">
    <source>
        <dbReference type="EMBL" id="MFA1773590.1"/>
    </source>
</evidence>
<dbReference type="CDD" id="cd00156">
    <property type="entry name" value="REC"/>
    <property type="match status" value="1"/>
</dbReference>
<proteinExistence type="predicted"/>
<dbReference type="EMBL" id="JBGOGF010000014">
    <property type="protein sequence ID" value="MFA1773590.1"/>
    <property type="molecule type" value="Genomic_DNA"/>
</dbReference>
<gene>
    <name evidence="5" type="ORF">ACD591_19985</name>
    <name evidence="4" type="ORF">FOE74_19295</name>
</gene>
<keyword evidence="1 2" id="KW-0597">Phosphoprotein</keyword>
<name>A0A5M8Q7M0_9BACT</name>
<dbReference type="Gene3D" id="3.40.50.2300">
    <property type="match status" value="1"/>
</dbReference>
<evidence type="ECO:0000259" key="3">
    <source>
        <dbReference type="PROSITE" id="PS50110"/>
    </source>
</evidence>
<dbReference type="InterPro" id="IPR050595">
    <property type="entry name" value="Bact_response_regulator"/>
</dbReference>
<keyword evidence="7" id="KW-1185">Reference proteome</keyword>
<dbReference type="Pfam" id="PF00072">
    <property type="entry name" value="Response_reg"/>
    <property type="match status" value="1"/>
</dbReference>
<sequence length="144" mass="16370">MPTLFPIPNHQLDAGEILVIDDDSSSLFLIQDLLTSMGLGEKVTTASSAEDALEILAEREGTARYPELLFLDIRMPHIDGFGFLERLDKLRSPNHPTPKVVILSYYGNRLYQEQAEKYGVSAYLRKPLTREKVLDLIEFRSYPN</sequence>
<dbReference type="SMART" id="SM00448">
    <property type="entry name" value="REC"/>
    <property type="match status" value="1"/>
</dbReference>
<dbReference type="AlphaFoldDB" id="A0A5M8Q7M0"/>
<reference evidence="4 6" key="2">
    <citation type="submission" date="2019-09" db="EMBL/GenBank/DDBJ databases">
        <title>A bacterium isolated from glacier soil.</title>
        <authorList>
            <person name="Liu Q."/>
        </authorList>
    </citation>
    <scope>NUCLEOTIDE SEQUENCE [LARGE SCALE GENOMIC DNA]</scope>
    <source>
        <strain evidence="4 6">MDT1-10-3</strain>
    </source>
</reference>
<dbReference type="Proteomes" id="UP000323866">
    <property type="component" value="Unassembled WGS sequence"/>
</dbReference>
<comment type="caution">
    <text evidence="4">The sequence shown here is derived from an EMBL/GenBank/DDBJ whole genome shotgun (WGS) entry which is preliminary data.</text>
</comment>
<dbReference type="PROSITE" id="PS50110">
    <property type="entry name" value="RESPONSE_REGULATORY"/>
    <property type="match status" value="1"/>
</dbReference>
<evidence type="ECO:0000256" key="2">
    <source>
        <dbReference type="PROSITE-ProRule" id="PRU00169"/>
    </source>
</evidence>
<evidence type="ECO:0000313" key="4">
    <source>
        <dbReference type="EMBL" id="KAA6430622.1"/>
    </source>
</evidence>
<reference evidence="4 6" key="1">
    <citation type="submission" date="2019-07" db="EMBL/GenBank/DDBJ databases">
        <authorList>
            <person name="Qu J.-H."/>
        </authorList>
    </citation>
    <scope>NUCLEOTIDE SEQUENCE [LARGE SCALE GENOMIC DNA]</scope>
    <source>
        <strain evidence="4 6">MDT1-10-3</strain>
    </source>
</reference>
<evidence type="ECO:0000313" key="6">
    <source>
        <dbReference type="Proteomes" id="UP000323866"/>
    </source>
</evidence>
<dbReference type="GO" id="GO:0000160">
    <property type="term" value="P:phosphorelay signal transduction system"/>
    <property type="evidence" value="ECO:0007669"/>
    <property type="project" value="InterPro"/>
</dbReference>
<dbReference type="InterPro" id="IPR001789">
    <property type="entry name" value="Sig_transdc_resp-reg_receiver"/>
</dbReference>
<dbReference type="PANTHER" id="PTHR44591:SF3">
    <property type="entry name" value="RESPONSE REGULATORY DOMAIN-CONTAINING PROTEIN"/>
    <property type="match status" value="1"/>
</dbReference>
<accession>A0A5M8Q7M0</accession>
<dbReference type="RefSeq" id="WP_149100279.1">
    <property type="nucleotide sequence ID" value="NZ_BMMG01000008.1"/>
</dbReference>
<evidence type="ECO:0000313" key="7">
    <source>
        <dbReference type="Proteomes" id="UP001570846"/>
    </source>
</evidence>
<feature type="modified residue" description="4-aspartylphosphate" evidence="2">
    <location>
        <position position="72"/>
    </location>
</feature>
<dbReference type="SUPFAM" id="SSF52172">
    <property type="entry name" value="CheY-like"/>
    <property type="match status" value="1"/>
</dbReference>
<dbReference type="EMBL" id="VKKZ01000025">
    <property type="protein sequence ID" value="KAA6430622.1"/>
    <property type="molecule type" value="Genomic_DNA"/>
</dbReference>
<dbReference type="OrthoDB" id="1524091at2"/>
<reference evidence="5 7" key="3">
    <citation type="submission" date="2024-08" db="EMBL/GenBank/DDBJ databases">
        <authorList>
            <person name="Wei W."/>
        </authorList>
    </citation>
    <scope>NUCLEOTIDE SEQUENCE [LARGE SCALE GENOMIC DNA]</scope>
    <source>
        <strain evidence="5 7">XU2</strain>
    </source>
</reference>
<dbReference type="Proteomes" id="UP001570846">
    <property type="component" value="Unassembled WGS sequence"/>
</dbReference>
<dbReference type="PANTHER" id="PTHR44591">
    <property type="entry name" value="STRESS RESPONSE REGULATOR PROTEIN 1"/>
    <property type="match status" value="1"/>
</dbReference>
<organism evidence="4 6">
    <name type="scientific">Rufibacter glacialis</name>
    <dbReference type="NCBI Taxonomy" id="1259555"/>
    <lineage>
        <taxon>Bacteria</taxon>
        <taxon>Pseudomonadati</taxon>
        <taxon>Bacteroidota</taxon>
        <taxon>Cytophagia</taxon>
        <taxon>Cytophagales</taxon>
        <taxon>Hymenobacteraceae</taxon>
        <taxon>Rufibacter</taxon>
    </lineage>
</organism>
<feature type="domain" description="Response regulatory" evidence="3">
    <location>
        <begin position="16"/>
        <end position="141"/>
    </location>
</feature>
<evidence type="ECO:0000256" key="1">
    <source>
        <dbReference type="ARBA" id="ARBA00022553"/>
    </source>
</evidence>